<accession>A0ABZ2UQU1</accession>
<gene>
    <name evidence="1" type="ORF">WJM97_18515</name>
</gene>
<keyword evidence="2" id="KW-1185">Reference proteome</keyword>
<evidence type="ECO:0000313" key="1">
    <source>
        <dbReference type="EMBL" id="WZB87352.1"/>
    </source>
</evidence>
<sequence>MKKIEIELDQVTYDKIEKLTQTHHCQVSDLIKAMIEQLTKPEIINNSFIGEWSNDAELVDQMIEDILQHRSS</sequence>
<dbReference type="RefSeq" id="WP_353930266.1">
    <property type="nucleotide sequence ID" value="NZ_CP150886.1"/>
</dbReference>
<protein>
    <recommendedName>
        <fullName evidence="3">CopG family transcriptional regulator</fullName>
    </recommendedName>
</protein>
<dbReference type="EMBL" id="CP150886">
    <property type="protein sequence ID" value="WZB87352.1"/>
    <property type="molecule type" value="Genomic_DNA"/>
</dbReference>
<proteinExistence type="predicted"/>
<reference evidence="1 2" key="1">
    <citation type="submission" date="2024-04" db="EMBL/GenBank/DDBJ databases">
        <title>Okeanomitos corallinicola gen. &amp; sp. nov. (Nostocales, Cyanobacteria), a new toxic marine heterocyst-forming cyanobacterium from a coral reef.</title>
        <authorList>
            <person name="Li H."/>
            <person name="Li R."/>
            <person name="Kang J."/>
            <person name="Hii K.S."/>
            <person name="Mohamed H.F."/>
            <person name="Xu X."/>
            <person name="Luo Z."/>
        </authorList>
    </citation>
    <scope>NUCLEOTIDE SEQUENCE [LARGE SCALE GENOMIC DNA]</scope>
    <source>
        <strain evidence="1 2">TIOX110</strain>
    </source>
</reference>
<dbReference type="Proteomes" id="UP001483337">
    <property type="component" value="Chromosome"/>
</dbReference>
<organism evidence="1 2">
    <name type="scientific">Okeanomitos corallinicola TIOX110</name>
    <dbReference type="NCBI Taxonomy" id="3133117"/>
    <lineage>
        <taxon>Bacteria</taxon>
        <taxon>Bacillati</taxon>
        <taxon>Cyanobacteriota</taxon>
        <taxon>Cyanophyceae</taxon>
        <taxon>Nostocales</taxon>
        <taxon>Aphanizomenonaceae</taxon>
        <taxon>Okeanomitos</taxon>
    </lineage>
</organism>
<evidence type="ECO:0000313" key="2">
    <source>
        <dbReference type="Proteomes" id="UP001483337"/>
    </source>
</evidence>
<name>A0ABZ2UQU1_9CYAN</name>
<evidence type="ECO:0008006" key="3">
    <source>
        <dbReference type="Google" id="ProtNLM"/>
    </source>
</evidence>